<accession>A0A0F4GQD5</accession>
<name>A0A0F4GQD5_9PEZI</name>
<evidence type="ECO:0000313" key="1">
    <source>
        <dbReference type="EMBL" id="KJX99654.1"/>
    </source>
</evidence>
<dbReference type="OrthoDB" id="3431997at2759"/>
<dbReference type="AlphaFoldDB" id="A0A0F4GQD5"/>
<gene>
    <name evidence="1" type="ORF">TI39_contig354g00159</name>
</gene>
<dbReference type="EMBL" id="LAFY01000346">
    <property type="protein sequence ID" value="KJX99654.1"/>
    <property type="molecule type" value="Genomic_DNA"/>
</dbReference>
<sequence>MSSSDEEDDKSWNPATETHPSIDLPLAFKIYCAKSRLTHSEFYIAHEKNKRLHAISGGYRGWLKSTVGLHQGPSIDTPTLANAIIKRKTIQVTLPTGTTYSMQDCSSFKAHLHSASEFDFEVPVPGIPAPEHFEWRRSKGPEVASVDGRGKGGWVLLRVAHGADGEGEVVAAYSVDLTSIKLSGNFAFFNSGRTSEMGADWVVMAIVTALALGQKKRDAISGMVTISSVGVAYS</sequence>
<keyword evidence="2" id="KW-1185">Reference proteome</keyword>
<organism evidence="1 2">
    <name type="scientific">Zymoseptoria brevis</name>
    <dbReference type="NCBI Taxonomy" id="1047168"/>
    <lineage>
        <taxon>Eukaryota</taxon>
        <taxon>Fungi</taxon>
        <taxon>Dikarya</taxon>
        <taxon>Ascomycota</taxon>
        <taxon>Pezizomycotina</taxon>
        <taxon>Dothideomycetes</taxon>
        <taxon>Dothideomycetidae</taxon>
        <taxon>Mycosphaerellales</taxon>
        <taxon>Mycosphaerellaceae</taxon>
        <taxon>Zymoseptoria</taxon>
    </lineage>
</organism>
<dbReference type="Proteomes" id="UP000033647">
    <property type="component" value="Unassembled WGS sequence"/>
</dbReference>
<reference evidence="1 2" key="1">
    <citation type="submission" date="2015-03" db="EMBL/GenBank/DDBJ databases">
        <title>RNA-seq based gene annotation and comparative genomics of four Zymoseptoria species reveal species-specific pathogenicity related genes and transposable element activity.</title>
        <authorList>
            <person name="Grandaubert J."/>
            <person name="Bhattacharyya A."/>
            <person name="Stukenbrock E.H."/>
        </authorList>
    </citation>
    <scope>NUCLEOTIDE SEQUENCE [LARGE SCALE GENOMIC DNA]</scope>
    <source>
        <strain evidence="1 2">Zb18110</strain>
    </source>
</reference>
<dbReference type="STRING" id="1047168.A0A0F4GQD5"/>
<protein>
    <submittedName>
        <fullName evidence="1">Uncharacterized protein</fullName>
    </submittedName>
</protein>
<evidence type="ECO:0000313" key="2">
    <source>
        <dbReference type="Proteomes" id="UP000033647"/>
    </source>
</evidence>
<comment type="caution">
    <text evidence="1">The sequence shown here is derived from an EMBL/GenBank/DDBJ whole genome shotgun (WGS) entry which is preliminary data.</text>
</comment>
<proteinExistence type="predicted"/>